<accession>A0ABZ2XV97</accession>
<evidence type="ECO:0000256" key="2">
    <source>
        <dbReference type="ARBA" id="ARBA00022729"/>
    </source>
</evidence>
<dbReference type="Pfam" id="PF09375">
    <property type="entry name" value="Peptidase_M75"/>
    <property type="match status" value="1"/>
</dbReference>
<evidence type="ECO:0000313" key="5">
    <source>
        <dbReference type="EMBL" id="WZK89808.1"/>
    </source>
</evidence>
<dbReference type="CDD" id="cd14659">
    <property type="entry name" value="Imelysin-like_IPPA"/>
    <property type="match status" value="1"/>
</dbReference>
<comment type="subcellular location">
    <subcellularLocation>
        <location evidence="1">Cell envelope</location>
    </subcellularLocation>
</comment>
<organism evidence="5 6">
    <name type="scientific">Aliisedimentitalea scapharcae</name>
    <dbReference type="NCBI Taxonomy" id="1524259"/>
    <lineage>
        <taxon>Bacteria</taxon>
        <taxon>Pseudomonadati</taxon>
        <taxon>Pseudomonadota</taxon>
        <taxon>Alphaproteobacteria</taxon>
        <taxon>Rhodobacterales</taxon>
        <taxon>Roseobacteraceae</taxon>
        <taxon>Aliisedimentitalea</taxon>
    </lineage>
</organism>
<name>A0ABZ2XV97_9RHOB</name>
<gene>
    <name evidence="5" type="ORF">QEZ52_04470</name>
</gene>
<dbReference type="InterPro" id="IPR018976">
    <property type="entry name" value="Imelysin-like"/>
</dbReference>
<dbReference type="EMBL" id="CP123584">
    <property type="protein sequence ID" value="WZK89808.1"/>
    <property type="molecule type" value="Genomic_DNA"/>
</dbReference>
<evidence type="ECO:0000256" key="3">
    <source>
        <dbReference type="SAM" id="SignalP"/>
    </source>
</evidence>
<dbReference type="Proteomes" id="UP001623232">
    <property type="component" value="Chromosome"/>
</dbReference>
<feature type="chain" id="PRO_5045663954" evidence="3">
    <location>
        <begin position="21"/>
        <end position="340"/>
    </location>
</feature>
<protein>
    <submittedName>
        <fullName evidence="5">Imelysin family protein</fullName>
    </submittedName>
</protein>
<dbReference type="InterPro" id="IPR034984">
    <property type="entry name" value="Imelysin-like_IPPA"/>
</dbReference>
<dbReference type="RefSeq" id="WP_406648260.1">
    <property type="nucleotide sequence ID" value="NZ_CP123584.1"/>
</dbReference>
<evidence type="ECO:0000313" key="6">
    <source>
        <dbReference type="Proteomes" id="UP001623232"/>
    </source>
</evidence>
<evidence type="ECO:0000256" key="1">
    <source>
        <dbReference type="ARBA" id="ARBA00004196"/>
    </source>
</evidence>
<proteinExistence type="predicted"/>
<dbReference type="Gene3D" id="1.20.1420.20">
    <property type="entry name" value="M75 peptidase, HXXE motif"/>
    <property type="match status" value="1"/>
</dbReference>
<sequence length="340" mass="37108">MREFLKTAALIVLLPVGLCAAEPEETVRNVVEQHVLPGFSTLRDRANDLMRATDTGCSAKPDGIKAAYHHAADAWISVSHLRFGPSEIDDRAFAIAFWPDTKGFTPKVLAKLLGAEDPIVTDPQKFATLSVAGRGLYALEYLLYDEQLSQTGTPEYRCDLIRAIAHDVQQNATSIQQGWELEFARTLLEPGMGQGRYETTEDSLQELFKALDTGLQITSDMRLGRPLGSFDRPRPKRAENWRSGRSLQNVVVALQALRNLAGLLAAEDPALALDLGQGFAAAILAAERLNDPIFASVADPQGRFRVESLKQRIDDVRVVVTTRLGPALGVAAGFNSLDGD</sequence>
<feature type="signal peptide" evidence="3">
    <location>
        <begin position="1"/>
        <end position="20"/>
    </location>
</feature>
<reference evidence="5 6" key="1">
    <citation type="submission" date="2023-04" db="EMBL/GenBank/DDBJ databases">
        <title>Complete genome sequence of Alisedimentitalea scapharcae.</title>
        <authorList>
            <person name="Rong J.-C."/>
            <person name="Yi M.-L."/>
            <person name="Zhao Q."/>
        </authorList>
    </citation>
    <scope>NUCLEOTIDE SEQUENCE [LARGE SCALE GENOMIC DNA]</scope>
    <source>
        <strain evidence="5 6">KCTC 42119</strain>
    </source>
</reference>
<keyword evidence="6" id="KW-1185">Reference proteome</keyword>
<dbReference type="InterPro" id="IPR038352">
    <property type="entry name" value="Imelysin_sf"/>
</dbReference>
<feature type="domain" description="Imelysin-like" evidence="4">
    <location>
        <begin position="36"/>
        <end position="315"/>
    </location>
</feature>
<keyword evidence="2 3" id="KW-0732">Signal</keyword>
<evidence type="ECO:0000259" key="4">
    <source>
        <dbReference type="Pfam" id="PF09375"/>
    </source>
</evidence>